<dbReference type="PIRSF" id="PIRSF034405">
    <property type="entry name" value="UCP034405"/>
    <property type="match status" value="1"/>
</dbReference>
<sequence>MGRRLRWLGKKILLAGETWVTSATHYKGFDQFGSVTFHSGAKGMMAVLADTEFELTHMPAHQAVEEFPFTLAGLSAYDAVLLSDIGANSLLLHPDVWLNGKTVANRLALLRDWTAQGGALAMFGGYLSFQGIDGKARWHRTPVEQALPVECLPYDDRIEIPEGFRPQVEPARRGHALFKGITGEWPQLLGINEVKVKPEGEVLARLPEAAGGHPLLVTGQYQQGRTLVWTSDISPHWLPQSFMDWPGYKQLLINMLTWLTQK</sequence>
<accession>A0AAU7QFZ7</accession>
<gene>
    <name evidence="2" type="ORF">ABK905_06005</name>
</gene>
<dbReference type="EMBL" id="CP157947">
    <property type="protein sequence ID" value="XBS71816.1"/>
    <property type="molecule type" value="Genomic_DNA"/>
</dbReference>
<keyword evidence="2" id="KW-0315">Glutamine amidotransferase</keyword>
<dbReference type="InterPro" id="IPR029062">
    <property type="entry name" value="Class_I_gatase-like"/>
</dbReference>
<feature type="domain" description="Putative glutamine amidotransferase" evidence="1">
    <location>
        <begin position="11"/>
        <end position="260"/>
    </location>
</feature>
<dbReference type="Pfam" id="PF07090">
    <property type="entry name" value="GATase1_like"/>
    <property type="match status" value="1"/>
</dbReference>
<reference evidence="2" key="1">
    <citation type="submission" date="2024-06" db="EMBL/GenBank/DDBJ databases">
        <authorList>
            <person name="Coelho C."/>
            <person name="Bento M."/>
            <person name="Garcia E."/>
            <person name="Camelo A."/>
            <person name="Brandao I."/>
            <person name="Espirito Santo C."/>
            <person name="Trovao J."/>
            <person name="Verissimo A."/>
            <person name="Costa J."/>
            <person name="Tiago I."/>
        </authorList>
    </citation>
    <scope>NUCLEOTIDE SEQUENCE</scope>
    <source>
        <strain evidence="2">KWT182</strain>
    </source>
</reference>
<dbReference type="SUPFAM" id="SSF52317">
    <property type="entry name" value="Class I glutamine amidotransferase-like"/>
    <property type="match status" value="1"/>
</dbReference>
<dbReference type="PANTHER" id="PTHR37947:SF1">
    <property type="entry name" value="BLL2462 PROTEIN"/>
    <property type="match status" value="1"/>
</dbReference>
<dbReference type="CDD" id="cd03143">
    <property type="entry name" value="A4_beta-galactosidase_middle_domain"/>
    <property type="match status" value="1"/>
</dbReference>
<dbReference type="InterPro" id="IPR017027">
    <property type="entry name" value="STM3548-like"/>
</dbReference>
<dbReference type="AlphaFoldDB" id="A0AAU7QFZ7"/>
<dbReference type="PANTHER" id="PTHR37947">
    <property type="entry name" value="BLL2462 PROTEIN"/>
    <property type="match status" value="1"/>
</dbReference>
<dbReference type="InterPro" id="IPR010768">
    <property type="entry name" value="GATase1-like"/>
</dbReference>
<name>A0AAU7QFZ7_9GAMM</name>
<protein>
    <submittedName>
        <fullName evidence="2">Glutamine amidotransferase</fullName>
    </submittedName>
</protein>
<dbReference type="Gene3D" id="3.40.50.880">
    <property type="match status" value="1"/>
</dbReference>
<organism evidence="2">
    <name type="scientific">Acerihabitans sp. KWT182</name>
    <dbReference type="NCBI Taxonomy" id="3157919"/>
    <lineage>
        <taxon>Bacteria</taxon>
        <taxon>Pseudomonadati</taxon>
        <taxon>Pseudomonadota</taxon>
        <taxon>Gammaproteobacteria</taxon>
        <taxon>Enterobacterales</taxon>
        <taxon>Pectobacteriaceae</taxon>
        <taxon>Acerihabitans</taxon>
    </lineage>
</organism>
<evidence type="ECO:0000313" key="2">
    <source>
        <dbReference type="EMBL" id="XBS71816.1"/>
    </source>
</evidence>
<evidence type="ECO:0000259" key="1">
    <source>
        <dbReference type="Pfam" id="PF07090"/>
    </source>
</evidence>
<proteinExistence type="predicted"/>